<organism evidence="4 5">
    <name type="scientific">Fonsecaea nubica</name>
    <dbReference type="NCBI Taxonomy" id="856822"/>
    <lineage>
        <taxon>Eukaryota</taxon>
        <taxon>Fungi</taxon>
        <taxon>Dikarya</taxon>
        <taxon>Ascomycota</taxon>
        <taxon>Pezizomycotina</taxon>
        <taxon>Eurotiomycetes</taxon>
        <taxon>Chaetothyriomycetidae</taxon>
        <taxon>Chaetothyriales</taxon>
        <taxon>Herpotrichiellaceae</taxon>
        <taxon>Fonsecaea</taxon>
    </lineage>
</organism>
<evidence type="ECO:0000313" key="4">
    <source>
        <dbReference type="EMBL" id="OAL36033.1"/>
    </source>
</evidence>
<dbReference type="InterPro" id="IPR012349">
    <property type="entry name" value="Split_barrel_FMN-bd"/>
</dbReference>
<evidence type="ECO:0000313" key="5">
    <source>
        <dbReference type="Proteomes" id="UP000185904"/>
    </source>
</evidence>
<evidence type="ECO:0000256" key="1">
    <source>
        <dbReference type="SAM" id="MobiDB-lite"/>
    </source>
</evidence>
<proteinExistence type="predicted"/>
<dbReference type="AlphaFoldDB" id="A0A178D3V2"/>
<sequence>MKISSPWTLAAVQLLAALGPRAAVCAPAPFAVTGMGSEHDKAAALFEIHHPGIKYHGQGQGQGQGEYGQKKMMAPSYDEETLYKIHHPVPTGPESSASPHPGIETLSTHHPYTIPSHPLSKESESEEQEGTEEEDGQKGTYHHDFPTMSIPSRYYSTVLGRRLLALSSHGVLTSVFPSNISTPAHGPPENVADTPIGLPEYIASCEEPSGNPTILSLKISTATRNAAAGSNVSLSLSWWDEYIHLTGKSPWALANLPRLSLTGYLEEIDDDDTDPKALETCFVQKHRDSVMWLPGRKWAAHESIWTRLVVTQAYWIGGFGDRNYIGWFDPEEWRSVKKEQWEAVRLPGEKA</sequence>
<gene>
    <name evidence="4" type="ORF">AYO20_04695</name>
</gene>
<feature type="domain" description="CREG-like beta-barrel" evidence="3">
    <location>
        <begin position="159"/>
        <end position="333"/>
    </location>
</feature>
<accession>A0A178D3V2</accession>
<feature type="region of interest" description="Disordered" evidence="1">
    <location>
        <begin position="86"/>
        <end position="146"/>
    </location>
</feature>
<dbReference type="Pfam" id="PF13883">
    <property type="entry name" value="CREG_beta-barrel"/>
    <property type="match status" value="1"/>
</dbReference>
<dbReference type="SUPFAM" id="SSF50475">
    <property type="entry name" value="FMN-binding split barrel"/>
    <property type="match status" value="1"/>
</dbReference>
<dbReference type="PANTHER" id="PTHR37273:SF1">
    <property type="entry name" value="ADL397C-AP"/>
    <property type="match status" value="1"/>
</dbReference>
<feature type="signal peptide" evidence="2">
    <location>
        <begin position="1"/>
        <end position="25"/>
    </location>
</feature>
<keyword evidence="2" id="KW-0732">Signal</keyword>
<dbReference type="EMBL" id="LVCJ01000025">
    <property type="protein sequence ID" value="OAL36033.1"/>
    <property type="molecule type" value="Genomic_DNA"/>
</dbReference>
<dbReference type="InterPro" id="IPR055343">
    <property type="entry name" value="CREG_beta-barrel"/>
</dbReference>
<reference evidence="4 5" key="1">
    <citation type="submission" date="2016-03" db="EMBL/GenBank/DDBJ databases">
        <title>The draft genome sequence of Fonsecaea nubica causative agent of cutaneous subcutaneous infection in human host.</title>
        <authorList>
            <person name="Costa F."/>
            <person name="Sybren D.H."/>
            <person name="Raittz R.T."/>
            <person name="Weiss V.A."/>
            <person name="Leao A.C."/>
            <person name="Gomes R."/>
            <person name="De Souza E.M."/>
            <person name="Pedrosa F.O."/>
            <person name="Steffens M.B."/>
            <person name="Bombassaro A."/>
            <person name="Tadra-Sfeir M.Z."/>
            <person name="Moreno L.F."/>
            <person name="Najafzadeh M.J."/>
            <person name="Felipe M.S."/>
            <person name="Teixeira M."/>
            <person name="Sun J."/>
            <person name="Xi L."/>
            <person name="Castro M.A."/>
            <person name="Vicente V.A."/>
        </authorList>
    </citation>
    <scope>NUCLEOTIDE SEQUENCE [LARGE SCALE GENOMIC DNA]</scope>
    <source>
        <strain evidence="4 5">CBS 269.64</strain>
    </source>
</reference>
<name>A0A178D3V2_9EURO</name>
<evidence type="ECO:0000259" key="3">
    <source>
        <dbReference type="Pfam" id="PF13883"/>
    </source>
</evidence>
<dbReference type="GeneID" id="34588113"/>
<dbReference type="PANTHER" id="PTHR37273">
    <property type="entry name" value="CHROMOSOME 8, WHOLE GENOME SHOTGUN SEQUENCE"/>
    <property type="match status" value="1"/>
</dbReference>
<evidence type="ECO:0000256" key="2">
    <source>
        <dbReference type="SAM" id="SignalP"/>
    </source>
</evidence>
<comment type="caution">
    <text evidence="4">The sequence shown here is derived from an EMBL/GenBank/DDBJ whole genome shotgun (WGS) entry which is preliminary data.</text>
</comment>
<dbReference type="RefSeq" id="XP_022501045.1">
    <property type="nucleotide sequence ID" value="XM_022642990.1"/>
</dbReference>
<protein>
    <recommendedName>
        <fullName evidence="3">CREG-like beta-barrel domain-containing protein</fullName>
    </recommendedName>
</protein>
<feature type="chain" id="PRO_5008084021" description="CREG-like beta-barrel domain-containing protein" evidence="2">
    <location>
        <begin position="26"/>
        <end position="351"/>
    </location>
</feature>
<feature type="compositionally biased region" description="Acidic residues" evidence="1">
    <location>
        <begin position="124"/>
        <end position="135"/>
    </location>
</feature>
<dbReference type="Gene3D" id="2.30.110.10">
    <property type="entry name" value="Electron Transport, Fmn-binding Protein, Chain A"/>
    <property type="match status" value="1"/>
</dbReference>
<dbReference type="OrthoDB" id="2138282at2759"/>
<keyword evidence="5" id="KW-1185">Reference proteome</keyword>
<dbReference type="Proteomes" id="UP000185904">
    <property type="component" value="Unassembled WGS sequence"/>
</dbReference>